<proteinExistence type="predicted"/>
<name>A0AAE9CDJ2_9CAUD</name>
<organism evidence="2 3">
    <name type="scientific">Bacillus phage vB_BanS_Sophrita</name>
    <dbReference type="NCBI Taxonomy" id="2894790"/>
    <lineage>
        <taxon>Viruses</taxon>
        <taxon>Duplodnaviria</taxon>
        <taxon>Heunggongvirae</taxon>
        <taxon>Uroviricota</taxon>
        <taxon>Caudoviricetes</taxon>
        <taxon>Joanripponvirinae</taxon>
        <taxon>Sophritavirus</taxon>
        <taxon>Sophritavirus sophrita</taxon>
    </lineage>
</organism>
<evidence type="ECO:0000259" key="1">
    <source>
        <dbReference type="Pfam" id="PF01832"/>
    </source>
</evidence>
<dbReference type="GO" id="GO:0004040">
    <property type="term" value="F:amidase activity"/>
    <property type="evidence" value="ECO:0007669"/>
    <property type="project" value="InterPro"/>
</dbReference>
<evidence type="ECO:0000313" key="3">
    <source>
        <dbReference type="Proteomes" id="UP000827460"/>
    </source>
</evidence>
<dbReference type="InterPro" id="IPR002901">
    <property type="entry name" value="MGlyc_endo_b_GlcNAc-like_dom"/>
</dbReference>
<dbReference type="EMBL" id="OK499991">
    <property type="protein sequence ID" value="UGO50820.1"/>
    <property type="molecule type" value="Genomic_DNA"/>
</dbReference>
<dbReference type="Proteomes" id="UP000827460">
    <property type="component" value="Segment"/>
</dbReference>
<accession>A0AAE9CDJ2</accession>
<evidence type="ECO:0000313" key="2">
    <source>
        <dbReference type="EMBL" id="UGO50820.1"/>
    </source>
</evidence>
<reference evidence="2" key="1">
    <citation type="submission" date="2021-10" db="EMBL/GenBank/DDBJ databases">
        <authorList>
            <person name="Lavering E.D."/>
            <person name="James R."/>
            <person name="Fairholm J.D."/>
            <person name="Ogilvie B.H."/>
            <person name="Thurgood T.L."/>
            <person name="Robison R.A."/>
            <person name="Grose J.H."/>
        </authorList>
    </citation>
    <scope>NUCLEOTIDE SEQUENCE</scope>
</reference>
<gene>
    <name evidence="2" type="ORF">SOPHRITA_233</name>
</gene>
<feature type="domain" description="Mannosyl-glycoprotein endo-beta-N-acetylglucosamidase-like" evidence="1">
    <location>
        <begin position="33"/>
        <end position="158"/>
    </location>
</feature>
<sequence>MLTITGKSVVSLENIVGFIKKNNPNFDENIAKEFLNVGEVYNIRGDVAICQSIIETGWFKYVGGTAVTPDQHNYCGLGVTSLGLKGNSFETIKDGVTAQMQHLLAYANNDDIPSGEKLIDPRFKYVTRGSANNSWEGLSRKWSSSATYGVDIIALYSKLLQYNQENKPSQPAIKESFIKADEFKTIQTLNVFLASKKTEDIFSVEVARDRDDFRYIVFHKNFK</sequence>
<dbReference type="Pfam" id="PF01832">
    <property type="entry name" value="Glucosaminidase"/>
    <property type="match status" value="1"/>
</dbReference>
<keyword evidence="3" id="KW-1185">Reference proteome</keyword>
<protein>
    <submittedName>
        <fullName evidence="2">Glucosaminidase domain-containing protein</fullName>
    </submittedName>
</protein>